<dbReference type="EMBL" id="JTDY01000357">
    <property type="protein sequence ID" value="KOB77561.1"/>
    <property type="molecule type" value="Genomic_DNA"/>
</dbReference>
<proteinExistence type="predicted"/>
<reference evidence="8 9" key="1">
    <citation type="journal article" date="2015" name="Genome Biol. Evol.">
        <title>The genome of winter moth (Operophtera brumata) provides a genomic perspective on sexual dimorphism and phenology.</title>
        <authorList>
            <person name="Derks M.F."/>
            <person name="Smit S."/>
            <person name="Salis L."/>
            <person name="Schijlen E."/>
            <person name="Bossers A."/>
            <person name="Mateman C."/>
            <person name="Pijl A.S."/>
            <person name="de Ridder D."/>
            <person name="Groenen M.A."/>
            <person name="Visser M.E."/>
            <person name="Megens H.J."/>
        </authorList>
    </citation>
    <scope>NUCLEOTIDE SEQUENCE [LARGE SCALE GENOMIC DNA]</scope>
    <source>
        <strain evidence="8">WM2013NL</strain>
        <tissue evidence="8">Head and thorax</tissue>
    </source>
</reference>
<feature type="region of interest" description="Disordered" evidence="5">
    <location>
        <begin position="1"/>
        <end position="29"/>
    </location>
</feature>
<evidence type="ECO:0000256" key="1">
    <source>
        <dbReference type="ARBA" id="ARBA00004141"/>
    </source>
</evidence>
<keyword evidence="9" id="KW-1185">Reference proteome</keyword>
<comment type="caution">
    <text evidence="8">The sequence shown here is derived from an EMBL/GenBank/DDBJ whole genome shotgun (WGS) entry which is preliminary data.</text>
</comment>
<dbReference type="InterPro" id="IPR010432">
    <property type="entry name" value="RDD"/>
</dbReference>
<evidence type="ECO:0000313" key="9">
    <source>
        <dbReference type="Proteomes" id="UP000037510"/>
    </source>
</evidence>
<feature type="domain" description="RDD" evidence="7">
    <location>
        <begin position="127"/>
        <end position="229"/>
    </location>
</feature>
<evidence type="ECO:0000256" key="6">
    <source>
        <dbReference type="SAM" id="Phobius"/>
    </source>
</evidence>
<evidence type="ECO:0000256" key="5">
    <source>
        <dbReference type="SAM" id="MobiDB-lite"/>
    </source>
</evidence>
<evidence type="ECO:0000259" key="7">
    <source>
        <dbReference type="Pfam" id="PF06271"/>
    </source>
</evidence>
<dbReference type="STRING" id="104452.A0A0L7LQT7"/>
<keyword evidence="4 6" id="KW-0472">Membrane</keyword>
<evidence type="ECO:0000256" key="2">
    <source>
        <dbReference type="ARBA" id="ARBA00022692"/>
    </source>
</evidence>
<accession>A0A0L7LQT7</accession>
<evidence type="ECO:0000256" key="3">
    <source>
        <dbReference type="ARBA" id="ARBA00022989"/>
    </source>
</evidence>
<dbReference type="PANTHER" id="PTHR13659">
    <property type="entry name" value="AUTOSOMAL HIGHLY CONSERVED PROTEIN"/>
    <property type="match status" value="1"/>
</dbReference>
<keyword evidence="2 6" id="KW-0812">Transmembrane</keyword>
<gene>
    <name evidence="8" type="ORF">OBRU01_02844</name>
</gene>
<dbReference type="AlphaFoldDB" id="A0A0L7LQT7"/>
<protein>
    <submittedName>
        <fullName evidence="8">Protein FAM8A1</fullName>
    </submittedName>
</protein>
<evidence type="ECO:0000313" key="8">
    <source>
        <dbReference type="EMBL" id="KOB77561.1"/>
    </source>
</evidence>
<feature type="transmembrane region" description="Helical" evidence="6">
    <location>
        <begin position="140"/>
        <end position="161"/>
    </location>
</feature>
<evidence type="ECO:0000256" key="4">
    <source>
        <dbReference type="ARBA" id="ARBA00023136"/>
    </source>
</evidence>
<dbReference type="PANTHER" id="PTHR13659:SF5">
    <property type="entry name" value="PROTEIN FAM8A1"/>
    <property type="match status" value="1"/>
</dbReference>
<sequence>MSDTERLTSNDGPSAENANREGQGDGPPVVSEREEYFQALQLWIQLAQMYQNLSTCFPYYMMTVQGLHTNPTNVPLLNNNYQFHAQQFPFQVPIPPRPNVPENLPQQETLLAAEVIARNGGYEYIIPPLYKRLAAEFIDFMLLFILKLIVTFVVVDMFDLIDVEKFDFYKFTENYDDYKFAMELTSDILFLEVIYRIIVCIYEAFCLCGAGRTGGATPGKALLGLRVVTVSAVIPVEGRPKETVLLYPGKSLTFLVALVRSFMKNFLISLLFPLCVVLFVFRHNRTGYDLLCGVIVVEENMYPARRFAP</sequence>
<feature type="transmembrane region" description="Helical" evidence="6">
    <location>
        <begin position="262"/>
        <end position="281"/>
    </location>
</feature>
<dbReference type="OrthoDB" id="10061042at2759"/>
<dbReference type="InterPro" id="IPR039871">
    <property type="entry name" value="FAM8A1"/>
</dbReference>
<keyword evidence="3 6" id="KW-1133">Transmembrane helix</keyword>
<organism evidence="8 9">
    <name type="scientific">Operophtera brumata</name>
    <name type="common">Winter moth</name>
    <name type="synonym">Phalaena brumata</name>
    <dbReference type="NCBI Taxonomy" id="104452"/>
    <lineage>
        <taxon>Eukaryota</taxon>
        <taxon>Metazoa</taxon>
        <taxon>Ecdysozoa</taxon>
        <taxon>Arthropoda</taxon>
        <taxon>Hexapoda</taxon>
        <taxon>Insecta</taxon>
        <taxon>Pterygota</taxon>
        <taxon>Neoptera</taxon>
        <taxon>Endopterygota</taxon>
        <taxon>Lepidoptera</taxon>
        <taxon>Glossata</taxon>
        <taxon>Ditrysia</taxon>
        <taxon>Geometroidea</taxon>
        <taxon>Geometridae</taxon>
        <taxon>Larentiinae</taxon>
        <taxon>Operophtera</taxon>
    </lineage>
</organism>
<dbReference type="GO" id="GO:0016020">
    <property type="term" value="C:membrane"/>
    <property type="evidence" value="ECO:0007669"/>
    <property type="project" value="UniProtKB-SubCell"/>
</dbReference>
<comment type="subcellular location">
    <subcellularLocation>
        <location evidence="1">Membrane</location>
        <topology evidence="1">Multi-pass membrane protein</topology>
    </subcellularLocation>
</comment>
<dbReference type="Proteomes" id="UP000037510">
    <property type="component" value="Unassembled WGS sequence"/>
</dbReference>
<name>A0A0L7LQT7_OPEBR</name>
<dbReference type="Pfam" id="PF06271">
    <property type="entry name" value="RDD"/>
    <property type="match status" value="1"/>
</dbReference>